<reference evidence="1 2" key="1">
    <citation type="submission" date="2011-02" db="EMBL/GenBank/DDBJ databases">
        <authorList>
            <person name="Muzny D."/>
            <person name="Qin X."/>
            <person name="Buhay C."/>
            <person name="Dugan-Rocha S."/>
            <person name="Ding Y."/>
            <person name="Chen G."/>
            <person name="Hawes A."/>
            <person name="Holder M."/>
            <person name="Jhangiani S."/>
            <person name="Johnson A."/>
            <person name="Khan Z."/>
            <person name="Li Z."/>
            <person name="Liu W."/>
            <person name="Liu X."/>
            <person name="Perez L."/>
            <person name="Shen H."/>
            <person name="Wang Q."/>
            <person name="Watt J."/>
            <person name="Xi L."/>
            <person name="Xin Y."/>
            <person name="Zhou J."/>
            <person name="Deng J."/>
            <person name="Jiang H."/>
            <person name="Liu Y."/>
            <person name="Qu J."/>
            <person name="Song X.-Z."/>
            <person name="Zhang L."/>
            <person name="Villasana D."/>
            <person name="Johnson A."/>
            <person name="Liu J."/>
            <person name="Liyanage D."/>
            <person name="Lorensuhewa L."/>
            <person name="Robinson T."/>
            <person name="Song A."/>
            <person name="Song B.-B."/>
            <person name="Dinh H."/>
            <person name="Thornton R."/>
            <person name="Coyle M."/>
            <person name="Francisco L."/>
            <person name="Jackson L."/>
            <person name="Javaid M."/>
            <person name="Korchina V."/>
            <person name="Kovar C."/>
            <person name="Mata R."/>
            <person name="Mathew T."/>
            <person name="Ngo R."/>
            <person name="Nguyen L."/>
            <person name="Nguyen N."/>
            <person name="Okwuonu G."/>
            <person name="Ongeri F."/>
            <person name="Pham C."/>
            <person name="Simmons D."/>
            <person name="Wilczek-Boney K."/>
            <person name="Hale W."/>
            <person name="Jakkamsetti A."/>
            <person name="Pham P."/>
            <person name="Ruth R."/>
            <person name="San Lucas F."/>
            <person name="Warren J."/>
            <person name="Zhang J."/>
            <person name="Zhao Z."/>
            <person name="Zhou C."/>
            <person name="Zhu D."/>
            <person name="Lee S."/>
            <person name="Bess C."/>
            <person name="Blankenburg K."/>
            <person name="Forbes L."/>
            <person name="Fu Q."/>
            <person name="Gubbala S."/>
            <person name="Hirani K."/>
            <person name="Jayaseelan J.C."/>
            <person name="Lara F."/>
            <person name="Munidasa M."/>
            <person name="Palculict T."/>
            <person name="Patil S."/>
            <person name="Pu L.-L."/>
            <person name="Saada N."/>
            <person name="Tang L."/>
            <person name="Weissenberger G."/>
            <person name="Zhu Y."/>
            <person name="Hemphill L."/>
            <person name="Shang Y."/>
            <person name="Youmans B."/>
            <person name="Ayvaz T."/>
            <person name="Ross M."/>
            <person name="Santibanez J."/>
            <person name="Aqrawi P."/>
            <person name="Gross S."/>
            <person name="Joshi V."/>
            <person name="Fowler G."/>
            <person name="Nazareth L."/>
            <person name="Reid J."/>
            <person name="Worley K."/>
            <person name="Petrosino J."/>
            <person name="Highlander S."/>
            <person name="Gibbs R."/>
        </authorList>
    </citation>
    <scope>NUCLEOTIDE SEQUENCE [LARGE SCALE GENOMIC DNA]</scope>
    <source>
        <strain evidence="1 2">DSM 15829</strain>
    </source>
</reference>
<protein>
    <submittedName>
        <fullName evidence="1">Uncharacterized protein</fullName>
    </submittedName>
</protein>
<evidence type="ECO:0000313" key="2">
    <source>
        <dbReference type="Proteomes" id="UP000005947"/>
    </source>
</evidence>
<dbReference type="Proteomes" id="UP000005947">
    <property type="component" value="Unassembled WGS sequence"/>
</dbReference>
<keyword evidence="2" id="KW-1185">Reference proteome</keyword>
<accession>F1T6M0</accession>
<proteinExistence type="predicted"/>
<evidence type="ECO:0000313" key="1">
    <source>
        <dbReference type="EMBL" id="EGF22840.1"/>
    </source>
</evidence>
<dbReference type="AlphaFoldDB" id="F1T6M0"/>
<dbReference type="EMBL" id="ACGK02000004">
    <property type="protein sequence ID" value="EGF22840.1"/>
    <property type="molecule type" value="Genomic_DNA"/>
</dbReference>
<dbReference type="eggNOG" id="ENOG5030S5D">
    <property type="taxonomic scope" value="Bacteria"/>
</dbReference>
<name>F1T6M0_9ACTN</name>
<gene>
    <name evidence="1" type="ORF">HMPREF0091_11166</name>
</gene>
<sequence length="413" mass="47661">MGKLHFHQNPLFEVHCFNYDSFLEGQALECELASQHNLPTILRCHPTSEENYKRLAHDLSLHGYKLITDALTAFSCTWDYRVVHNPRLSKYLLDKTNVGALFGSCGGDYEPATVYVIRDDDGSLFNFEGEYFLIGEQFFSTYKQRVNDFIQEKGNTFTGEAFFELYAPRVCYEGRPVVYRVFYYYGEPFFQSSLAPIRERENDNNEDRTEPARKVPTPPQQMVDAFRNIGHNTFYACDFTLIAGGGWVCTRIFDGQMSQVFRRHHLKEFYAAFSQVIAAGPKIPAWIWCLTATVRAENVIGEDKRLVHGTRHFRPGTKVFLHPPNWDDRVAAIGIPRYTDKYVRVVMSTHKLENFSLEKVSNPELVAALQHPYGSWPFVRMAQTYVGRGVWDQSDECKQRIEHTIAYLTESTS</sequence>
<comment type="caution">
    <text evidence="1">The sequence shown here is derived from an EMBL/GenBank/DDBJ whole genome shotgun (WGS) entry which is preliminary data.</text>
</comment>
<organism evidence="1 2">
    <name type="scientific">Fannyhessea vaginae DSM 15829</name>
    <dbReference type="NCBI Taxonomy" id="525256"/>
    <lineage>
        <taxon>Bacteria</taxon>
        <taxon>Bacillati</taxon>
        <taxon>Actinomycetota</taxon>
        <taxon>Coriobacteriia</taxon>
        <taxon>Coriobacteriales</taxon>
        <taxon>Atopobiaceae</taxon>
        <taxon>Fannyhessea</taxon>
    </lineage>
</organism>